<dbReference type="CDD" id="cd00214">
    <property type="entry name" value="Calpain_III"/>
    <property type="match status" value="1"/>
</dbReference>
<evidence type="ECO:0000259" key="9">
    <source>
        <dbReference type="PROSITE" id="PS50203"/>
    </source>
</evidence>
<dbReference type="CDD" id="cd00044">
    <property type="entry name" value="CysPc"/>
    <property type="match status" value="1"/>
</dbReference>
<keyword evidence="11" id="KW-1185">Reference proteome</keyword>
<dbReference type="EMBL" id="CAJNOM010000001">
    <property type="protein sequence ID" value="CAF0730891.1"/>
    <property type="molecule type" value="Genomic_DNA"/>
</dbReference>
<dbReference type="OrthoDB" id="424753at2759"/>
<reference evidence="10" key="1">
    <citation type="submission" date="2021-02" db="EMBL/GenBank/DDBJ databases">
        <authorList>
            <person name="Nowell W R."/>
        </authorList>
    </citation>
    <scope>NUCLEOTIDE SEQUENCE</scope>
</reference>
<protein>
    <recommendedName>
        <fullName evidence="9">Calpain catalytic domain-containing protein</fullName>
    </recommendedName>
</protein>
<dbReference type="InterPro" id="IPR000169">
    <property type="entry name" value="Pept_cys_AS"/>
</dbReference>
<keyword evidence="8" id="KW-1133">Transmembrane helix</keyword>
<evidence type="ECO:0000313" key="10">
    <source>
        <dbReference type="EMBL" id="CAF0730891.1"/>
    </source>
</evidence>
<evidence type="ECO:0000313" key="11">
    <source>
        <dbReference type="Proteomes" id="UP000663832"/>
    </source>
</evidence>
<feature type="compositionally biased region" description="Basic and acidic residues" evidence="7">
    <location>
        <begin position="615"/>
        <end position="626"/>
    </location>
</feature>
<evidence type="ECO:0000256" key="5">
    <source>
        <dbReference type="PIRSR" id="PIRSR622684-1"/>
    </source>
</evidence>
<dbReference type="InterPro" id="IPR022682">
    <property type="entry name" value="Calpain_domain_III"/>
</dbReference>
<dbReference type="GO" id="GO:0005737">
    <property type="term" value="C:cytoplasm"/>
    <property type="evidence" value="ECO:0007669"/>
    <property type="project" value="TreeGrafter"/>
</dbReference>
<dbReference type="AlphaFoldDB" id="A0A813N624"/>
<dbReference type="GO" id="GO:0004198">
    <property type="term" value="F:calcium-dependent cysteine-type endopeptidase activity"/>
    <property type="evidence" value="ECO:0007669"/>
    <property type="project" value="InterPro"/>
</dbReference>
<dbReference type="PROSITE" id="PS50203">
    <property type="entry name" value="CALPAIN_CAT"/>
    <property type="match status" value="1"/>
</dbReference>
<dbReference type="InterPro" id="IPR038765">
    <property type="entry name" value="Papain-like_cys_pep_sf"/>
</dbReference>
<keyword evidence="4 6" id="KW-0788">Thiol protease</keyword>
<evidence type="ECO:0000256" key="6">
    <source>
        <dbReference type="PROSITE-ProRule" id="PRU00239"/>
    </source>
</evidence>
<evidence type="ECO:0000256" key="2">
    <source>
        <dbReference type="ARBA" id="ARBA00022670"/>
    </source>
</evidence>
<dbReference type="SMART" id="SM00230">
    <property type="entry name" value="CysPc"/>
    <property type="match status" value="1"/>
</dbReference>
<evidence type="ECO:0000256" key="4">
    <source>
        <dbReference type="ARBA" id="ARBA00022807"/>
    </source>
</evidence>
<keyword evidence="8" id="KW-0812">Transmembrane</keyword>
<dbReference type="Pfam" id="PF01067">
    <property type="entry name" value="Calpain_III"/>
    <property type="match status" value="1"/>
</dbReference>
<dbReference type="InterPro" id="IPR033883">
    <property type="entry name" value="C2_III"/>
</dbReference>
<dbReference type="SUPFAM" id="SSF54001">
    <property type="entry name" value="Cysteine proteinases"/>
    <property type="match status" value="1"/>
</dbReference>
<feature type="domain" description="Calpain catalytic" evidence="9">
    <location>
        <begin position="153"/>
        <end position="424"/>
    </location>
</feature>
<keyword evidence="3 6" id="KW-0378">Hydrolase</keyword>
<dbReference type="GO" id="GO:0006508">
    <property type="term" value="P:proteolysis"/>
    <property type="evidence" value="ECO:0007669"/>
    <property type="project" value="UniProtKB-KW"/>
</dbReference>
<evidence type="ECO:0000256" key="3">
    <source>
        <dbReference type="ARBA" id="ARBA00022801"/>
    </source>
</evidence>
<dbReference type="Proteomes" id="UP000663832">
    <property type="component" value="Unassembled WGS sequence"/>
</dbReference>
<dbReference type="InterPro" id="IPR001300">
    <property type="entry name" value="Peptidase_C2_calpain_cat"/>
</dbReference>
<dbReference type="PANTHER" id="PTHR10183">
    <property type="entry name" value="CALPAIN"/>
    <property type="match status" value="1"/>
</dbReference>
<dbReference type="SUPFAM" id="SSF49758">
    <property type="entry name" value="Calpain large subunit, middle domain (domain III)"/>
    <property type="match status" value="1"/>
</dbReference>
<accession>A0A813N624</accession>
<organism evidence="10 11">
    <name type="scientific">Adineta steineri</name>
    <dbReference type="NCBI Taxonomy" id="433720"/>
    <lineage>
        <taxon>Eukaryota</taxon>
        <taxon>Metazoa</taxon>
        <taxon>Spiralia</taxon>
        <taxon>Gnathifera</taxon>
        <taxon>Rotifera</taxon>
        <taxon>Eurotatoria</taxon>
        <taxon>Bdelloidea</taxon>
        <taxon>Adinetida</taxon>
        <taxon>Adinetidae</taxon>
        <taxon>Adineta</taxon>
    </lineage>
</organism>
<name>A0A813N624_9BILA</name>
<sequence length="688" mass="78840">MAGRKIKDPKVFVCALIFGICFVGSITLFIVGGTFFSLERPKVINYANSECLVRTSSYKTYRCKSRYTWYTCYGPVWDAYYGENKTIPALVEFNRRYSSYRDAINKANEYKVGSSYSCWYDTRHPTVAQWDKPSTTVSIILLCSGGLSIFLAEICSNPEFIVKEANRFDLDQGQLGNCWFISAVSMITQNATIFERVCPLDQTYDKKYYAGIFHFRFWQFGQWVDVVVDDYLPTINNRLIFCQNIKEPNEFWAALLEKAYAKLSYSYEGTDAGQTTDALIDMTGGIEESFNTKDIKDKDQFWQTMGIALKHDAMVGCSITPDPTEREAKMTNGLIKGHAYAVTAAVRVKLTTNEIVQIVRCRNPWGNEVEWKGAWSDGDLNNWSKVDQHTREQLHYQKQADGEFWMLYSDWLKNFEQIQICNLSPDSFEGQLTTQQGKHITWRQTQFDGAWIKGQTAGGCGQPRIEKFFTNPQYLITITKTDIEGGDGLCTVICACLQKYTRQKRQQTGVQQAEEYINLRLYKIKDSIDMSQVGEGHKYYPKDLERQDDTGAYINKREVVGRFRIKPGHYILIPSTYEQDKEGEFLIRIFTEGGSTGQSLNIEQPDTGPPSPTSRNEKYEFNDGKGEDQSFSVMQWYEKLPESQRNLLKYGGIATVGVGVLCCLGFFSRKYCCKKKKSNKNNQPVLEY</sequence>
<comment type="similarity">
    <text evidence="1">Belongs to the peptidase C2 family.</text>
</comment>
<feature type="region of interest" description="Disordered" evidence="7">
    <location>
        <begin position="596"/>
        <end position="626"/>
    </location>
</feature>
<dbReference type="InterPro" id="IPR036213">
    <property type="entry name" value="Calpain_III_sf"/>
</dbReference>
<feature type="transmembrane region" description="Helical" evidence="8">
    <location>
        <begin position="647"/>
        <end position="667"/>
    </location>
</feature>
<dbReference type="InterPro" id="IPR022684">
    <property type="entry name" value="Calpain_cysteine_protease"/>
</dbReference>
<feature type="transmembrane region" description="Helical" evidence="8">
    <location>
        <begin position="12"/>
        <end position="36"/>
    </location>
</feature>
<dbReference type="PANTHER" id="PTHR10183:SF379">
    <property type="entry name" value="CALPAIN-5"/>
    <property type="match status" value="1"/>
</dbReference>
<dbReference type="InterPro" id="IPR022683">
    <property type="entry name" value="Calpain_III"/>
</dbReference>
<dbReference type="PRINTS" id="PR00704">
    <property type="entry name" value="CALPAIN"/>
</dbReference>
<feature type="active site" evidence="5 6">
    <location>
        <position position="178"/>
    </location>
</feature>
<dbReference type="Gene3D" id="2.60.120.380">
    <property type="match status" value="1"/>
</dbReference>
<feature type="active site" evidence="5 6">
    <location>
        <position position="363"/>
    </location>
</feature>
<keyword evidence="8" id="KW-0472">Membrane</keyword>
<dbReference type="Pfam" id="PF00648">
    <property type="entry name" value="Peptidase_C2"/>
    <property type="match status" value="1"/>
</dbReference>
<dbReference type="Gene3D" id="3.90.70.10">
    <property type="entry name" value="Cysteine proteinases"/>
    <property type="match status" value="1"/>
</dbReference>
<evidence type="ECO:0000256" key="7">
    <source>
        <dbReference type="SAM" id="MobiDB-lite"/>
    </source>
</evidence>
<gene>
    <name evidence="10" type="ORF">QVE165_LOCUS250</name>
</gene>
<dbReference type="PROSITE" id="PS00139">
    <property type="entry name" value="THIOL_PROTEASE_CYS"/>
    <property type="match status" value="1"/>
</dbReference>
<comment type="caution">
    <text evidence="10">The sequence shown here is derived from an EMBL/GenBank/DDBJ whole genome shotgun (WGS) entry which is preliminary data.</text>
</comment>
<proteinExistence type="inferred from homology"/>
<evidence type="ECO:0000256" key="1">
    <source>
        <dbReference type="ARBA" id="ARBA00007623"/>
    </source>
</evidence>
<evidence type="ECO:0000256" key="8">
    <source>
        <dbReference type="SAM" id="Phobius"/>
    </source>
</evidence>
<dbReference type="FunFam" id="3.90.70.10:FF:000001">
    <property type="entry name" value="Calpain-1 catalytic subunit"/>
    <property type="match status" value="1"/>
</dbReference>
<dbReference type="SMART" id="SM00720">
    <property type="entry name" value="calpain_III"/>
    <property type="match status" value="1"/>
</dbReference>
<feature type="active site" evidence="5 6">
    <location>
        <position position="338"/>
    </location>
</feature>
<keyword evidence="2 6" id="KW-0645">Protease</keyword>